<evidence type="ECO:0000259" key="1">
    <source>
        <dbReference type="Pfam" id="PF23238"/>
    </source>
</evidence>
<reference evidence="2" key="2">
    <citation type="submission" date="2023-01" db="EMBL/GenBank/DDBJ databases">
        <authorList>
            <person name="Petersen C."/>
        </authorList>
    </citation>
    <scope>NUCLEOTIDE SEQUENCE</scope>
    <source>
        <strain evidence="2">IBT 17514</strain>
    </source>
</reference>
<organism evidence="2 3">
    <name type="scientific">Penicillium malachiteum</name>
    <dbReference type="NCBI Taxonomy" id="1324776"/>
    <lineage>
        <taxon>Eukaryota</taxon>
        <taxon>Fungi</taxon>
        <taxon>Dikarya</taxon>
        <taxon>Ascomycota</taxon>
        <taxon>Pezizomycotina</taxon>
        <taxon>Eurotiomycetes</taxon>
        <taxon>Eurotiomycetidae</taxon>
        <taxon>Eurotiales</taxon>
        <taxon>Aspergillaceae</taxon>
        <taxon>Penicillium</taxon>
    </lineage>
</organism>
<accession>A0AAD6MZP6</accession>
<reference evidence="2" key="1">
    <citation type="journal article" date="2023" name="IMA Fungus">
        <title>Comparative genomic study of the Penicillium genus elucidates a diverse pangenome and 15 lateral gene transfer events.</title>
        <authorList>
            <person name="Petersen C."/>
            <person name="Sorensen T."/>
            <person name="Nielsen M.R."/>
            <person name="Sondergaard T.E."/>
            <person name="Sorensen J.L."/>
            <person name="Fitzpatrick D.A."/>
            <person name="Frisvad J.C."/>
            <person name="Nielsen K.L."/>
        </authorList>
    </citation>
    <scope>NUCLEOTIDE SEQUENCE</scope>
    <source>
        <strain evidence="2">IBT 17514</strain>
    </source>
</reference>
<keyword evidence="3" id="KW-1185">Reference proteome</keyword>
<dbReference type="InterPro" id="IPR055496">
    <property type="entry name" value="DUF7068"/>
</dbReference>
<feature type="domain" description="DUF7068" evidence="1">
    <location>
        <begin position="33"/>
        <end position="68"/>
    </location>
</feature>
<sequence>MSRPNARIPTQVQKLDLELETTYLENYPGIDQRLSEVQAFLELNWLLQELVRIQIQLDAFCYTWEGASSTSLSTMTNIYQAIEQKLWRKDVVKLRSITDIEAQEARES</sequence>
<evidence type="ECO:0000313" key="3">
    <source>
        <dbReference type="Proteomes" id="UP001215712"/>
    </source>
</evidence>
<dbReference type="Pfam" id="PF23238">
    <property type="entry name" value="DUF7068"/>
    <property type="match status" value="1"/>
</dbReference>
<gene>
    <name evidence="2" type="ORF">N7493_001188</name>
</gene>
<evidence type="ECO:0000313" key="2">
    <source>
        <dbReference type="EMBL" id="KAJ5738033.1"/>
    </source>
</evidence>
<dbReference type="AlphaFoldDB" id="A0AAD6MZP6"/>
<name>A0AAD6MZP6_9EURO</name>
<dbReference type="Proteomes" id="UP001215712">
    <property type="component" value="Unassembled WGS sequence"/>
</dbReference>
<dbReference type="EMBL" id="JAQJAN010000002">
    <property type="protein sequence ID" value="KAJ5738033.1"/>
    <property type="molecule type" value="Genomic_DNA"/>
</dbReference>
<proteinExistence type="predicted"/>
<protein>
    <submittedName>
        <fullName evidence="2">Peptidase C14</fullName>
    </submittedName>
</protein>
<comment type="caution">
    <text evidence="2">The sequence shown here is derived from an EMBL/GenBank/DDBJ whole genome shotgun (WGS) entry which is preliminary data.</text>
</comment>